<comment type="caution">
    <text evidence="1">The sequence shown here is derived from an EMBL/GenBank/DDBJ whole genome shotgun (WGS) entry which is preliminary data.</text>
</comment>
<dbReference type="AlphaFoldDB" id="A0A7C1FKU1"/>
<organism evidence="1">
    <name type="scientific">Caldilinea aerophila</name>
    <dbReference type="NCBI Taxonomy" id="133453"/>
    <lineage>
        <taxon>Bacteria</taxon>
        <taxon>Bacillati</taxon>
        <taxon>Chloroflexota</taxon>
        <taxon>Caldilineae</taxon>
        <taxon>Caldilineales</taxon>
        <taxon>Caldilineaceae</taxon>
        <taxon>Caldilinea</taxon>
    </lineage>
</organism>
<protein>
    <submittedName>
        <fullName evidence="1">Uncharacterized protein</fullName>
    </submittedName>
</protein>
<evidence type="ECO:0000313" key="1">
    <source>
        <dbReference type="EMBL" id="HDX31553.1"/>
    </source>
</evidence>
<name>A0A7C1FKU1_9CHLR</name>
<accession>A0A7C1FKU1</accession>
<sequence length="70" mass="7288">MSHRMRALVIGAIAGALLGAAFAWVASDADADGEADAVTALKRLGPMDYFTLGIAILNLARQFGGMLHKS</sequence>
<reference evidence="1" key="1">
    <citation type="journal article" date="2020" name="mSystems">
        <title>Genome- and Community-Level Interaction Insights into Carbon Utilization and Element Cycling Functions of Hydrothermarchaeota in Hydrothermal Sediment.</title>
        <authorList>
            <person name="Zhou Z."/>
            <person name="Liu Y."/>
            <person name="Xu W."/>
            <person name="Pan J."/>
            <person name="Luo Z.H."/>
            <person name="Li M."/>
        </authorList>
    </citation>
    <scope>NUCLEOTIDE SEQUENCE [LARGE SCALE GENOMIC DNA]</scope>
    <source>
        <strain evidence="1">SpSt-289</strain>
    </source>
</reference>
<proteinExistence type="predicted"/>
<dbReference type="EMBL" id="DSMG01000084">
    <property type="protein sequence ID" value="HDX31553.1"/>
    <property type="molecule type" value="Genomic_DNA"/>
</dbReference>
<gene>
    <name evidence="1" type="ORF">ENQ20_08655</name>
</gene>